<dbReference type="OrthoDB" id="9798746at2"/>
<proteinExistence type="predicted"/>
<comment type="caution">
    <text evidence="2">The sequence shown here is derived from an EMBL/GenBank/DDBJ whole genome shotgun (WGS) entry which is preliminary data.</text>
</comment>
<evidence type="ECO:0000259" key="1">
    <source>
        <dbReference type="Pfam" id="PF14393"/>
    </source>
</evidence>
<dbReference type="Pfam" id="PF14393">
    <property type="entry name" value="DUF4422"/>
    <property type="match status" value="1"/>
</dbReference>
<protein>
    <submittedName>
        <fullName evidence="2">DUF4422 domain-containing protein</fullName>
    </submittedName>
</protein>
<accession>A0A6C2C3H5</accession>
<dbReference type="Proteomes" id="UP000371977">
    <property type="component" value="Unassembled WGS sequence"/>
</dbReference>
<feature type="domain" description="DUF4422" evidence="1">
    <location>
        <begin position="2"/>
        <end position="219"/>
    </location>
</feature>
<evidence type="ECO:0000313" key="3">
    <source>
        <dbReference type="Proteomes" id="UP000371977"/>
    </source>
</evidence>
<dbReference type="EMBL" id="SDGZ01000024">
    <property type="protein sequence ID" value="TYC48096.1"/>
    <property type="molecule type" value="Genomic_DNA"/>
</dbReference>
<dbReference type="AlphaFoldDB" id="A0A6C2C3H5"/>
<name>A0A6C2C3H5_9LACO</name>
<organism evidence="2 3">
    <name type="scientific">Weissella muntiaci</name>
    <dbReference type="NCBI Taxonomy" id="2508881"/>
    <lineage>
        <taxon>Bacteria</taxon>
        <taxon>Bacillati</taxon>
        <taxon>Bacillota</taxon>
        <taxon>Bacilli</taxon>
        <taxon>Lactobacillales</taxon>
        <taxon>Lactobacillaceae</taxon>
        <taxon>Weissella</taxon>
    </lineage>
</organism>
<dbReference type="InterPro" id="IPR025536">
    <property type="entry name" value="DUF4422"/>
</dbReference>
<reference evidence="2 3" key="1">
    <citation type="submission" date="2019-01" db="EMBL/GenBank/DDBJ databases">
        <title>Weissella sp. nov., a novel lactic acid bacterium isolated from animal feces.</title>
        <authorList>
            <person name="Wang L.-T."/>
        </authorList>
    </citation>
    <scope>NUCLEOTIDE SEQUENCE [LARGE SCALE GENOMIC DNA]</scope>
    <source>
        <strain evidence="2 3">8H-2</strain>
    </source>
</reference>
<gene>
    <name evidence="2" type="ORF">ESZ50_10005</name>
</gene>
<dbReference type="RefSeq" id="WP_148623577.1">
    <property type="nucleotide sequence ID" value="NZ_SDGZ01000024.1"/>
</dbReference>
<keyword evidence="3" id="KW-1185">Reference proteome</keyword>
<evidence type="ECO:0000313" key="2">
    <source>
        <dbReference type="EMBL" id="TYC48096.1"/>
    </source>
</evidence>
<sequence>MKILIAMHKAYPVSKLAGYLPIQVGAELSDQALIQDCVPDNTGKNISRLNTYYNELTALYWAKYNLQDEDIIGLVHYRRYFGNRASHDLNDVLTEETIRSTLKEVDVIVPKKRDYFIETQEQHYLNAHAELPYLTMKEVLAESYSEYSATFDMIARSTKAHLFNMSIMRQADFQLYTDFLFGVLEEVAQRVDMTQYSGQDQRSLGFLAERLMDVWILTNNKTIREFPLVTTEKTNWLDKGTQFLLRKFLPNMKKRTHF</sequence>